<name>A0A8D0QDI0_PIG</name>
<feature type="compositionally biased region" description="Basic and acidic residues" evidence="3">
    <location>
        <begin position="370"/>
        <end position="379"/>
    </location>
</feature>
<sequence>MFPSATLFFGPSSSSSCSPFSQSCVVSPGPPFLLFSPSFCSQGGRMLCVQNAPLTSLKSYSGNEPISRQHCDITTHQPMAALQGWALGLLGPPPSIDKEKPPSPAEPPTLRAAVRAWIPPDSALGLMFLTVKQLLGRRCSLKVSGQESVAMLKKLVSERLQVPEEQQHLLFRGQLLADDKRLSDYCIGPNSSINVIMRPLEKTEPKEAHQSQPLWHHLGQVLAKHFRPPDAQAVLQLLRQEHEERLQRISLGHLEQLAQYLLTKEPLVEPTGEREPEAQSSQNKEEEVVEEEEEEQAFQVSLEDLAGHEGSEKGARPEPPGSEEEEEEEEESLAVAEQVADFASSLLAALHCWHYRANALLFSRGAMGKGRRESEDPKSYRRPSSRSPTTAEKFLSFESVSSLPEVEPDPESGTEQEVFAAMEGPSTEEMASDTEAPEVLEMQLDAHQLLLGLDPPGDIVDFMVAESTEDPKALSSEEEEEEEIGATHEPESLLPPSVLDQASVIAERFVSSFSRRSSLALEDGKSSGFGTPRLTSRSSSVLSLEDSEKGPAPCVSTTDSLDSQLPPEANISAGVASESEPSVNGTEPPSPGCPAEPDRSSGKKESKLSSRDRQLLDKIKSYYENAEHHDAGFSVRRRESLSFIPKGLVRNSVSRINSLPRPDPEPMAQLRHKRQVGSRAASWALFDHPGPGQTGTGDPAPITDAEFRPSSEIVKIWEGMEAPKGSPGKGPGQGQANGFDLHEPLFILEEHELGAITEESAAISPESASPTEPPSAAHLARELKELVKELSSGTQGELVTPLHPRILQLSHVMDSHVSERVKNKVYQLARQYSLRIKSKSVTARPPLQWEKVASTNPQLQEEAGAPLGGKGKRKPVLSLFNHEQPVVQELSPPKPSSARETSPRRFSFSPSASSPKTTSPGAWPLPRSPLSPFDTETFHWPDVRELCSKYASHDEVLQTKGSRPHSLPVNRSRSLPENMVEPPPSGRVGRCGSLNTRRSPAGPEAAEPQPPGGSPPSRLAEEETLYVTADLILEDNRRVIVMEKGPLPGPAAGLEAAGGQGLSSPAALVGQGQEFQESAACRSKDESPRDPVDPSQLGRVRSLREKFQALNSTG</sequence>
<dbReference type="InterPro" id="IPR000626">
    <property type="entry name" value="Ubiquitin-like_dom"/>
</dbReference>
<dbReference type="InterPro" id="IPR029071">
    <property type="entry name" value="Ubiquitin-like_domsf"/>
</dbReference>
<gene>
    <name evidence="5" type="primary">PLEKHG3</name>
</gene>
<dbReference type="PROSITE" id="PS50053">
    <property type="entry name" value="UBIQUITIN_2"/>
    <property type="match status" value="1"/>
</dbReference>
<evidence type="ECO:0000256" key="1">
    <source>
        <dbReference type="ARBA" id="ARBA00004496"/>
    </source>
</evidence>
<feature type="domain" description="Ubiquitin-like" evidence="4">
    <location>
        <begin position="127"/>
        <end position="198"/>
    </location>
</feature>
<dbReference type="PANTHER" id="PTHR45924:SF4">
    <property type="entry name" value="PLECKSTRIN HOMOLOGY DOMAIN-CONTAINING FAMILY G MEMBER 3"/>
    <property type="match status" value="1"/>
</dbReference>
<comment type="subcellular location">
    <subcellularLocation>
        <location evidence="1">Cytoplasm</location>
    </subcellularLocation>
</comment>
<proteinExistence type="predicted"/>
<dbReference type="Pfam" id="PF00240">
    <property type="entry name" value="ubiquitin"/>
    <property type="match status" value="1"/>
</dbReference>
<feature type="region of interest" description="Disordered" evidence="3">
    <location>
        <begin position="516"/>
        <end position="613"/>
    </location>
</feature>
<organism evidence="5 6">
    <name type="scientific">Sus scrofa</name>
    <name type="common">Pig</name>
    <dbReference type="NCBI Taxonomy" id="9823"/>
    <lineage>
        <taxon>Eukaryota</taxon>
        <taxon>Metazoa</taxon>
        <taxon>Chordata</taxon>
        <taxon>Craniata</taxon>
        <taxon>Vertebrata</taxon>
        <taxon>Euteleostomi</taxon>
        <taxon>Mammalia</taxon>
        <taxon>Eutheria</taxon>
        <taxon>Laurasiatheria</taxon>
        <taxon>Artiodactyla</taxon>
        <taxon>Suina</taxon>
        <taxon>Suidae</taxon>
        <taxon>Sus</taxon>
    </lineage>
</organism>
<dbReference type="PANTHER" id="PTHR45924">
    <property type="entry name" value="FI17866P1"/>
    <property type="match status" value="1"/>
</dbReference>
<feature type="compositionally biased region" description="Acidic residues" evidence="3">
    <location>
        <begin position="321"/>
        <end position="332"/>
    </location>
</feature>
<feature type="region of interest" description="Disordered" evidence="3">
    <location>
        <begin position="266"/>
        <end position="335"/>
    </location>
</feature>
<feature type="region of interest" description="Disordered" evidence="3">
    <location>
        <begin position="1046"/>
        <end position="1114"/>
    </location>
</feature>
<feature type="region of interest" description="Disordered" evidence="3">
    <location>
        <begin position="367"/>
        <end position="440"/>
    </location>
</feature>
<dbReference type="SMART" id="SM00213">
    <property type="entry name" value="UBQ"/>
    <property type="match status" value="1"/>
</dbReference>
<feature type="compositionally biased region" description="Basic and acidic residues" evidence="3">
    <location>
        <begin position="1082"/>
        <end position="1092"/>
    </location>
</feature>
<protein>
    <submittedName>
        <fullName evidence="5">Pleckstrin homology and RhoGEF domain containing G3</fullName>
    </submittedName>
</protein>
<evidence type="ECO:0000259" key="4">
    <source>
        <dbReference type="PROSITE" id="PS50053"/>
    </source>
</evidence>
<feature type="compositionally biased region" description="Low complexity" evidence="3">
    <location>
        <begin position="904"/>
        <end position="920"/>
    </location>
</feature>
<evidence type="ECO:0000313" key="6">
    <source>
        <dbReference type="Proteomes" id="UP000694726"/>
    </source>
</evidence>
<dbReference type="Ensembl" id="ENSSSCT00015110881.1">
    <property type="protein sequence ID" value="ENSSSCP00015047470.1"/>
    <property type="gene ID" value="ENSSSCG00015081285.1"/>
</dbReference>
<dbReference type="Gene3D" id="3.10.20.90">
    <property type="entry name" value="Phosphatidylinositol 3-kinase Catalytic Subunit, Chain A, domain 1"/>
    <property type="match status" value="1"/>
</dbReference>
<evidence type="ECO:0000256" key="2">
    <source>
        <dbReference type="ARBA" id="ARBA00022490"/>
    </source>
</evidence>
<dbReference type="AlphaFoldDB" id="A0A8D0QDI0"/>
<dbReference type="InterPro" id="IPR041421">
    <property type="entry name" value="Ubl4_C_TUGS"/>
</dbReference>
<feature type="region of interest" description="Disordered" evidence="3">
    <location>
        <begin position="956"/>
        <end position="1022"/>
    </location>
</feature>
<dbReference type="Proteomes" id="UP000694726">
    <property type="component" value="Unplaced"/>
</dbReference>
<evidence type="ECO:0000256" key="3">
    <source>
        <dbReference type="SAM" id="MobiDB-lite"/>
    </source>
</evidence>
<feature type="region of interest" description="Disordered" evidence="3">
    <location>
        <begin position="466"/>
        <end position="499"/>
    </location>
</feature>
<dbReference type="PROSITE" id="PS00299">
    <property type="entry name" value="UBIQUITIN_1"/>
    <property type="match status" value="1"/>
</dbReference>
<evidence type="ECO:0000313" key="5">
    <source>
        <dbReference type="Ensembl" id="ENSSSCP00015047470.1"/>
    </source>
</evidence>
<dbReference type="InterPro" id="IPR019954">
    <property type="entry name" value="Ubiquitin_CS"/>
</dbReference>
<feature type="compositionally biased region" description="Basic and acidic residues" evidence="3">
    <location>
        <begin position="305"/>
        <end position="316"/>
    </location>
</feature>
<accession>A0A8D0QDI0</accession>
<keyword evidence="2" id="KW-0963">Cytoplasm</keyword>
<dbReference type="Pfam" id="PF17840">
    <property type="entry name" value="Tugs"/>
    <property type="match status" value="1"/>
</dbReference>
<feature type="compositionally biased region" description="Basic and acidic residues" evidence="3">
    <location>
        <begin position="596"/>
        <end position="613"/>
    </location>
</feature>
<reference evidence="5" key="1">
    <citation type="submission" date="2025-08" db="UniProtKB">
        <authorList>
            <consortium name="Ensembl"/>
        </authorList>
    </citation>
    <scope>IDENTIFICATION</scope>
</reference>
<feature type="compositionally biased region" description="Low complexity" evidence="3">
    <location>
        <begin position="534"/>
        <end position="544"/>
    </location>
</feature>
<feature type="compositionally biased region" description="Acidic residues" evidence="3">
    <location>
        <begin position="287"/>
        <end position="296"/>
    </location>
</feature>
<dbReference type="SUPFAM" id="SSF54236">
    <property type="entry name" value="Ubiquitin-like"/>
    <property type="match status" value="1"/>
</dbReference>
<feature type="region of interest" description="Disordered" evidence="3">
    <location>
        <begin position="847"/>
        <end position="928"/>
    </location>
</feature>
<dbReference type="GO" id="GO:0005737">
    <property type="term" value="C:cytoplasm"/>
    <property type="evidence" value="ECO:0007669"/>
    <property type="project" value="UniProtKB-SubCell"/>
</dbReference>